<dbReference type="InterPro" id="IPR029063">
    <property type="entry name" value="SAM-dependent_MTases_sf"/>
</dbReference>
<dbReference type="EC" id="2.1.1.163" evidence="4"/>
<dbReference type="CDD" id="cd02440">
    <property type="entry name" value="AdoMet_MTases"/>
    <property type="match status" value="1"/>
</dbReference>
<dbReference type="UniPathway" id="UPA00079">
    <property type="reaction ID" value="UER00169"/>
</dbReference>
<evidence type="ECO:0000256" key="3">
    <source>
        <dbReference type="ARBA" id="ARBA00022691"/>
    </source>
</evidence>
<keyword evidence="3 4" id="KW-0949">S-adenosyl-L-methionine</keyword>
<dbReference type="OrthoDB" id="9808140at2"/>
<dbReference type="STRING" id="525904.Tter_0503"/>
<keyword evidence="6" id="KW-1185">Reference proteome</keyword>
<comment type="catalytic activity">
    <reaction evidence="4">
        <text>a 2-demethylmenaquinol + S-adenosyl-L-methionine = a menaquinol + S-adenosyl-L-homocysteine + H(+)</text>
        <dbReference type="Rhea" id="RHEA:42640"/>
        <dbReference type="Rhea" id="RHEA-COMP:9539"/>
        <dbReference type="Rhea" id="RHEA-COMP:9563"/>
        <dbReference type="ChEBI" id="CHEBI:15378"/>
        <dbReference type="ChEBI" id="CHEBI:18151"/>
        <dbReference type="ChEBI" id="CHEBI:55437"/>
        <dbReference type="ChEBI" id="CHEBI:57856"/>
        <dbReference type="ChEBI" id="CHEBI:59789"/>
        <dbReference type="EC" id="2.1.1.163"/>
    </reaction>
</comment>
<dbReference type="Pfam" id="PF01209">
    <property type="entry name" value="Ubie_methyltran"/>
    <property type="match status" value="1"/>
</dbReference>
<dbReference type="HAMAP" id="MF_01813">
    <property type="entry name" value="MenG_UbiE_methyltr"/>
    <property type="match status" value="1"/>
</dbReference>
<evidence type="ECO:0000256" key="4">
    <source>
        <dbReference type="HAMAP-Rule" id="MF_01813"/>
    </source>
</evidence>
<dbReference type="GO" id="GO:0032259">
    <property type="term" value="P:methylation"/>
    <property type="evidence" value="ECO:0007669"/>
    <property type="project" value="UniProtKB-KW"/>
</dbReference>
<dbReference type="GO" id="GO:0009234">
    <property type="term" value="P:menaquinone biosynthetic process"/>
    <property type="evidence" value="ECO:0007669"/>
    <property type="project" value="UniProtKB-UniRule"/>
</dbReference>
<keyword evidence="5" id="KW-0830">Ubiquinone</keyword>
<organism evidence="5 6">
    <name type="scientific">Thermobaculum terrenum (strain ATCC BAA-798 / CCMEE 7001 / YNP1)</name>
    <dbReference type="NCBI Taxonomy" id="525904"/>
    <lineage>
        <taxon>Bacteria</taxon>
        <taxon>Bacillati</taxon>
        <taxon>Chloroflexota</taxon>
        <taxon>Chloroflexia</taxon>
        <taxon>Candidatus Thermobaculales</taxon>
        <taxon>Candidatus Thermobaculaceae</taxon>
        <taxon>Thermobaculum</taxon>
    </lineage>
</organism>
<dbReference type="NCBIfam" id="NF001244">
    <property type="entry name" value="PRK00216.1-5"/>
    <property type="match status" value="1"/>
</dbReference>
<dbReference type="NCBIfam" id="TIGR01934">
    <property type="entry name" value="MenG_MenH_UbiE"/>
    <property type="match status" value="1"/>
</dbReference>
<dbReference type="RefSeq" id="WP_012874459.1">
    <property type="nucleotide sequence ID" value="NC_013525.1"/>
</dbReference>
<feature type="binding site" evidence="4">
    <location>
        <position position="86"/>
    </location>
    <ligand>
        <name>S-adenosyl-L-methionine</name>
        <dbReference type="ChEBI" id="CHEBI:59789"/>
    </ligand>
</feature>
<reference evidence="6" key="1">
    <citation type="journal article" date="2010" name="Stand. Genomic Sci.">
        <title>Complete genome sequence of 'Thermobaculum terrenum' type strain (YNP1).</title>
        <authorList>
            <person name="Kiss H."/>
            <person name="Cleland D."/>
            <person name="Lapidus A."/>
            <person name="Lucas S."/>
            <person name="Glavina Del Rio T."/>
            <person name="Nolan M."/>
            <person name="Tice H."/>
            <person name="Han C."/>
            <person name="Goodwin L."/>
            <person name="Pitluck S."/>
            <person name="Liolios K."/>
            <person name="Ivanova N."/>
            <person name="Mavromatis K."/>
            <person name="Ovchinnikova G."/>
            <person name="Pati A."/>
            <person name="Chen A."/>
            <person name="Palaniappan K."/>
            <person name="Land M."/>
            <person name="Hauser L."/>
            <person name="Chang Y."/>
            <person name="Jeffries C."/>
            <person name="Lu M."/>
            <person name="Brettin T."/>
            <person name="Detter J."/>
            <person name="Goker M."/>
            <person name="Tindall B."/>
            <person name="Beck B."/>
            <person name="McDermott T."/>
            <person name="Woyke T."/>
            <person name="Bristow J."/>
            <person name="Eisen J."/>
            <person name="Markowitz V."/>
            <person name="Hugenholtz P."/>
            <person name="Kyrpides N."/>
            <person name="Klenk H."/>
            <person name="Cheng J."/>
        </authorList>
    </citation>
    <scope>NUCLEOTIDE SEQUENCE [LARGE SCALE GENOMIC DNA]</scope>
    <source>
        <strain evidence="6">ATCC BAA-798 / YNP1</strain>
    </source>
</reference>
<accession>D1CER8</accession>
<feature type="binding site" evidence="4">
    <location>
        <begin position="114"/>
        <end position="115"/>
    </location>
    <ligand>
        <name>S-adenosyl-L-methionine</name>
        <dbReference type="ChEBI" id="CHEBI:59789"/>
    </ligand>
</feature>
<evidence type="ECO:0000313" key="6">
    <source>
        <dbReference type="Proteomes" id="UP000000323"/>
    </source>
</evidence>
<dbReference type="GO" id="GO:0043770">
    <property type="term" value="F:demethylmenaquinone methyltransferase activity"/>
    <property type="evidence" value="ECO:0007669"/>
    <property type="project" value="UniProtKB-UniRule"/>
</dbReference>
<dbReference type="PANTHER" id="PTHR43591">
    <property type="entry name" value="METHYLTRANSFERASE"/>
    <property type="match status" value="1"/>
</dbReference>
<comment type="similarity">
    <text evidence="4">Belongs to the class I-like SAM-binding methyltransferase superfamily. MenG/UbiE family.</text>
</comment>
<dbReference type="PROSITE" id="PS51608">
    <property type="entry name" value="SAM_MT_UBIE"/>
    <property type="match status" value="1"/>
</dbReference>
<dbReference type="InterPro" id="IPR023576">
    <property type="entry name" value="UbiE/COQ5_MeTrFase_CS"/>
</dbReference>
<dbReference type="AlphaFoldDB" id="D1CER8"/>
<evidence type="ECO:0000256" key="1">
    <source>
        <dbReference type="ARBA" id="ARBA00022603"/>
    </source>
</evidence>
<dbReference type="SUPFAM" id="SSF53335">
    <property type="entry name" value="S-adenosyl-L-methionine-dependent methyltransferases"/>
    <property type="match status" value="1"/>
</dbReference>
<keyword evidence="2 4" id="KW-0808">Transferase</keyword>
<dbReference type="eggNOG" id="COG2226">
    <property type="taxonomic scope" value="Bacteria"/>
</dbReference>
<keyword evidence="4" id="KW-0474">Menaquinone biosynthesis</keyword>
<dbReference type="PROSITE" id="PS01184">
    <property type="entry name" value="UBIE_2"/>
    <property type="match status" value="1"/>
</dbReference>
<sequence length="242" mass="26701">MKTRYLPPPEQKAQYVREMFTSIAPVYDRLNSIISLGLHRLWRRTAVRLSGLKPGDSALDVATGTGDFAITLAKAVGPTGRVVGIDFSEGMLRLAHEKIKRLGLDGVIQFEWADALSLPFADGEFDAATVGFAGRNVTDLKGMFSEMRRVVRPGGRVVHLELSRPTLPIFRDIYRIYFYHLVPVVGGALARSRSAYGYLPESLSVFPSPEEVARVMREAGLVKVRYYPLALGTVTVHVGVVP</sequence>
<dbReference type="PROSITE" id="PS01183">
    <property type="entry name" value="UBIE_1"/>
    <property type="match status" value="1"/>
</dbReference>
<evidence type="ECO:0000256" key="2">
    <source>
        <dbReference type="ARBA" id="ARBA00022679"/>
    </source>
</evidence>
<gene>
    <name evidence="4" type="primary">menG</name>
    <name evidence="5" type="ordered locus">Tter_0503</name>
</gene>
<dbReference type="KEGG" id="ttr:Tter_0503"/>
<dbReference type="InterPro" id="IPR004033">
    <property type="entry name" value="UbiE/COQ5_MeTrFase"/>
</dbReference>
<protein>
    <recommendedName>
        <fullName evidence="4">Demethylmenaquinone methyltransferase</fullName>
        <ecNumber evidence="4">2.1.1.163</ecNumber>
    </recommendedName>
</protein>
<comment type="function">
    <text evidence="4">Methyltransferase required for the conversion of demethylmenaquinol (DMKH2) to menaquinol (MKH2).</text>
</comment>
<keyword evidence="1 4" id="KW-0489">Methyltransferase</keyword>
<evidence type="ECO:0000313" key="5">
    <source>
        <dbReference type="EMBL" id="ACZ41424.1"/>
    </source>
</evidence>
<dbReference type="Proteomes" id="UP000000323">
    <property type="component" value="Chromosome 1"/>
</dbReference>
<feature type="binding site" evidence="4">
    <location>
        <position position="65"/>
    </location>
    <ligand>
        <name>S-adenosyl-L-methionine</name>
        <dbReference type="ChEBI" id="CHEBI:59789"/>
    </ligand>
</feature>
<dbReference type="EMBL" id="CP001825">
    <property type="protein sequence ID" value="ACZ41424.1"/>
    <property type="molecule type" value="Genomic_DNA"/>
</dbReference>
<proteinExistence type="inferred from homology"/>
<name>D1CER8_THET1</name>
<comment type="pathway">
    <text evidence="4">Quinol/quinone metabolism; menaquinone biosynthesis; menaquinol from 1,4-dihydroxy-2-naphthoate: step 2/2.</text>
</comment>
<comment type="caution">
    <text evidence="4">Lacks conserved residue(s) required for the propagation of feature annotation.</text>
</comment>
<dbReference type="Gene3D" id="3.40.50.150">
    <property type="entry name" value="Vaccinia Virus protein VP39"/>
    <property type="match status" value="1"/>
</dbReference>
<dbReference type="HOGENOM" id="CLU_037990_0_0_0"/>
<dbReference type="PANTHER" id="PTHR43591:SF24">
    <property type="entry name" value="2-METHOXY-6-POLYPRENYL-1,4-BENZOQUINOL METHYLASE, MITOCHONDRIAL"/>
    <property type="match status" value="1"/>
</dbReference>